<comment type="subcellular location">
    <subcellularLocation>
        <location evidence="1 5">Nucleus</location>
        <location evidence="1 5">Nucleolus</location>
    </subcellularLocation>
</comment>
<dbReference type="Pfam" id="PF03914">
    <property type="entry name" value="CBF"/>
    <property type="match status" value="1"/>
</dbReference>
<evidence type="ECO:0000313" key="9">
    <source>
        <dbReference type="EMBL" id="KIL69716.1"/>
    </source>
</evidence>
<dbReference type="GO" id="GO:0003682">
    <property type="term" value="F:chromatin binding"/>
    <property type="evidence" value="ECO:0007669"/>
    <property type="project" value="TreeGrafter"/>
</dbReference>
<evidence type="ECO:0000256" key="6">
    <source>
        <dbReference type="SAM" id="MobiDB-lite"/>
    </source>
</evidence>
<dbReference type="FunCoup" id="A0A0C2XJP2">
    <property type="interactions" value="552"/>
</dbReference>
<dbReference type="GO" id="GO:0005730">
    <property type="term" value="C:nucleolus"/>
    <property type="evidence" value="ECO:0007669"/>
    <property type="project" value="UniProtKB-SubCell"/>
</dbReference>
<evidence type="ECO:0000256" key="5">
    <source>
        <dbReference type="PIRNR" id="PIRNR028977"/>
    </source>
</evidence>
<feature type="region of interest" description="Disordered" evidence="6">
    <location>
        <begin position="86"/>
        <end position="147"/>
    </location>
</feature>
<evidence type="ECO:0000259" key="8">
    <source>
        <dbReference type="Pfam" id="PF07540"/>
    </source>
</evidence>
<evidence type="ECO:0000256" key="4">
    <source>
        <dbReference type="ARBA" id="ARBA00023242"/>
    </source>
</evidence>
<feature type="region of interest" description="Disordered" evidence="6">
    <location>
        <begin position="444"/>
        <end position="477"/>
    </location>
</feature>
<keyword evidence="10" id="KW-1185">Reference proteome</keyword>
<reference evidence="9 10" key="1">
    <citation type="submission" date="2014-04" db="EMBL/GenBank/DDBJ databases">
        <title>Evolutionary Origins and Diversification of the Mycorrhizal Mutualists.</title>
        <authorList>
            <consortium name="DOE Joint Genome Institute"/>
            <consortium name="Mycorrhizal Genomics Consortium"/>
            <person name="Kohler A."/>
            <person name="Kuo A."/>
            <person name="Nagy L.G."/>
            <person name="Floudas D."/>
            <person name="Copeland A."/>
            <person name="Barry K.W."/>
            <person name="Cichocki N."/>
            <person name="Veneault-Fourrey C."/>
            <person name="LaButti K."/>
            <person name="Lindquist E.A."/>
            <person name="Lipzen A."/>
            <person name="Lundell T."/>
            <person name="Morin E."/>
            <person name="Murat C."/>
            <person name="Riley R."/>
            <person name="Ohm R."/>
            <person name="Sun H."/>
            <person name="Tunlid A."/>
            <person name="Henrissat B."/>
            <person name="Grigoriev I.V."/>
            <person name="Hibbett D.S."/>
            <person name="Martin F."/>
        </authorList>
    </citation>
    <scope>NUCLEOTIDE SEQUENCE [LARGE SCALE GENOMIC DNA]</scope>
    <source>
        <strain evidence="9 10">Koide BX008</strain>
    </source>
</reference>
<dbReference type="PANTHER" id="PTHR14428">
    <property type="entry name" value="NUCLEOLAR COMPLEX PROTEIN 3"/>
    <property type="match status" value="1"/>
</dbReference>
<proteinExistence type="inferred from homology"/>
<dbReference type="InterPro" id="IPR011501">
    <property type="entry name" value="Noc3_N"/>
</dbReference>
<feature type="region of interest" description="Disordered" evidence="6">
    <location>
        <begin position="164"/>
        <end position="192"/>
    </location>
</feature>
<feature type="compositionally biased region" description="Polar residues" evidence="6">
    <location>
        <begin position="103"/>
        <end position="128"/>
    </location>
</feature>
<keyword evidence="3" id="KW-0175">Coiled coil</keyword>
<sequence length="756" mass="84543">MPKRAAPSSLNPSKKRKIGAVSKSAATSRRPKKNKQSENPATKDSIPIPVNDDEDVDLSDQDHTLLTEYGDGASFLRVLDRKGIARSKQEVKRLHRINKPPIRTSTLDDLPSVQSSDEGTVDSASESPSDLEEVYERAPRKRPSPERHVVERLPIKLTDGRLIKTGVRDLPNSDDTTDDDVDQPERDDDIPSYKVEDVSTGARFGRPAVLDVVGQTVRKHRIAAAKEQIASICQEIIADPENSLGLLKRLHTFSQKEISSANHPKPMLNDPIIRKLAILSQLAVFRDVIPGYRIRELTAKEAAEKVGQEVARLREWEQGLVIAYQNYLRCLEAELKARSELAETTLKCMCSLLADVTHFNFRANLMACVVGQLSRRSWTKISDLCLNTINSVFRADTTGEPSLEIVRILNRMIRERRFQIHPNVLACLLHLRLKSELNVRASETKADNAGAAVPRSKKHAKGKAADQPHLSKKAKKTLKERKEIEKEFREAAAEVDKEKRAATQTETLKLLFTIYFRILKSPTPTPLLPAALHGISKFAHLVNVDFFKDLMAVLKSIIISDSQGDDKRDDTDRLRIRLLCIVTAFELLSGQGEALNVDLTDFVARLYGLVLPLSLIPDVDVPCSSGNDAYSGLNIADLFFDALGFVFSPRSFGAAPPPWRSAAFSKRLLTASLSWPPHTAHRALQFVGGLVSKEPKLDALLSTEDQIYDGIYQPQVNDPQLCHPFGTCFWELQALRNHWDARIREEANKLCQFTRP</sequence>
<dbReference type="PIRSF" id="PIRSF028977">
    <property type="entry name" value="Nucleolar_complex_p3"/>
    <property type="match status" value="1"/>
</dbReference>
<evidence type="ECO:0000256" key="3">
    <source>
        <dbReference type="ARBA" id="ARBA00023054"/>
    </source>
</evidence>
<feature type="compositionally biased region" description="Acidic residues" evidence="6">
    <location>
        <begin position="175"/>
        <end position="188"/>
    </location>
</feature>
<gene>
    <name evidence="9" type="ORF">M378DRAFT_7539</name>
</gene>
<dbReference type="EMBL" id="KN818225">
    <property type="protein sequence ID" value="KIL69716.1"/>
    <property type="molecule type" value="Genomic_DNA"/>
</dbReference>
<comment type="similarity">
    <text evidence="2 5">Belongs to the CBF/MAK21 family.</text>
</comment>
<accession>A0A0C2XJP2</accession>
<feature type="compositionally biased region" description="Basic and acidic residues" evidence="6">
    <location>
        <begin position="134"/>
        <end position="147"/>
    </location>
</feature>
<dbReference type="InterPro" id="IPR005612">
    <property type="entry name" value="CCAAT-binding_factor"/>
</dbReference>
<keyword evidence="4" id="KW-0539">Nucleus</keyword>
<evidence type="ECO:0000256" key="1">
    <source>
        <dbReference type="ARBA" id="ARBA00004604"/>
    </source>
</evidence>
<dbReference type="PANTHER" id="PTHR14428:SF5">
    <property type="entry name" value="NUCLEOLAR COMPLEX PROTEIN 3 HOMOLOG"/>
    <property type="match status" value="1"/>
</dbReference>
<keyword evidence="5" id="KW-0690">Ribosome biogenesis</keyword>
<protein>
    <recommendedName>
        <fullName evidence="5">Nucleolar complex-associated protein 3</fullName>
    </recommendedName>
</protein>
<evidence type="ECO:0000313" key="10">
    <source>
        <dbReference type="Proteomes" id="UP000054549"/>
    </source>
</evidence>
<dbReference type="Pfam" id="PF07540">
    <property type="entry name" value="NOC3p"/>
    <property type="match status" value="1"/>
</dbReference>
<dbReference type="OrthoDB" id="10263597at2759"/>
<evidence type="ECO:0000259" key="7">
    <source>
        <dbReference type="Pfam" id="PF03914"/>
    </source>
</evidence>
<name>A0A0C2XJP2_AMAMK</name>
<dbReference type="Proteomes" id="UP000054549">
    <property type="component" value="Unassembled WGS sequence"/>
</dbReference>
<dbReference type="HOGENOM" id="CLU_012441_0_0_1"/>
<dbReference type="AlphaFoldDB" id="A0A0C2XJP2"/>
<evidence type="ECO:0000256" key="2">
    <source>
        <dbReference type="ARBA" id="ARBA00007797"/>
    </source>
</evidence>
<dbReference type="GO" id="GO:0042254">
    <property type="term" value="P:ribosome biogenesis"/>
    <property type="evidence" value="ECO:0007669"/>
    <property type="project" value="UniProtKB-KW"/>
</dbReference>
<feature type="domain" description="Nucleolar complex-associated protein 3 N-terminal" evidence="8">
    <location>
        <begin position="225"/>
        <end position="327"/>
    </location>
</feature>
<dbReference type="GO" id="GO:0006270">
    <property type="term" value="P:DNA replication initiation"/>
    <property type="evidence" value="ECO:0007669"/>
    <property type="project" value="TreeGrafter"/>
</dbReference>
<comment type="function">
    <text evidence="5">Required for synthesis of 60S ribosomal subunits and the transport of pre-ribosomes from the nucleoplasm to the cytoplasm.</text>
</comment>
<feature type="region of interest" description="Disordered" evidence="6">
    <location>
        <begin position="1"/>
        <end position="72"/>
    </location>
</feature>
<feature type="domain" description="CCAAT-binding factor" evidence="7">
    <location>
        <begin position="578"/>
        <end position="745"/>
    </location>
</feature>
<dbReference type="InParanoid" id="A0A0C2XJP2"/>
<organism evidence="9 10">
    <name type="scientific">Amanita muscaria (strain Koide BX008)</name>
    <dbReference type="NCBI Taxonomy" id="946122"/>
    <lineage>
        <taxon>Eukaryota</taxon>
        <taxon>Fungi</taxon>
        <taxon>Dikarya</taxon>
        <taxon>Basidiomycota</taxon>
        <taxon>Agaricomycotina</taxon>
        <taxon>Agaricomycetes</taxon>
        <taxon>Agaricomycetidae</taxon>
        <taxon>Agaricales</taxon>
        <taxon>Pluteineae</taxon>
        <taxon>Amanitaceae</taxon>
        <taxon>Amanita</taxon>
    </lineage>
</organism>
<dbReference type="STRING" id="946122.A0A0C2XJP2"/>
<dbReference type="InterPro" id="IPR016903">
    <property type="entry name" value="Nucleolar_cplx-assoc_3"/>
</dbReference>